<accession>A0A6J8A4J6</accession>
<dbReference type="InterPro" id="IPR035983">
    <property type="entry name" value="Hect_E3_ubiquitin_ligase"/>
</dbReference>
<feature type="domain" description="HECT" evidence="3">
    <location>
        <begin position="106"/>
        <end position="146"/>
    </location>
</feature>
<comment type="caution">
    <text evidence="2">Lacks conserved residue(s) required for the propagation of feature annotation.</text>
</comment>
<dbReference type="PROSITE" id="PS50237">
    <property type="entry name" value="HECT"/>
    <property type="match status" value="1"/>
</dbReference>
<dbReference type="Proteomes" id="UP000507470">
    <property type="component" value="Unassembled WGS sequence"/>
</dbReference>
<dbReference type="AlphaFoldDB" id="A0A6J8A4J6"/>
<sequence length="274" mass="31600">MEYGICHSAVAEVLWNVDKPSTLMPIIRTYEDLMASTYDSDDYEMYDITANNEQNQETTERSEENTKDLLIDWRIQTIDLENSQKIVVSRQPKSLWDHSLRCFNREHFKIDKTLKVEFRNECGEDEGRLRWEYLEILLRQMLKSSYFEEIGSNGQELTFNMLAFIEGTYKTIGKMLATIIIQGGAFSPILTHAMVTYGYMGTNAATIDTLDDEKKNIIQKIQNEPVDQLNTDDEVLTAMEESGIMSRLSPTSRSSIDKGFDSSFFSNNIKKRNT</sequence>
<organism evidence="4 5">
    <name type="scientific">Mytilus coruscus</name>
    <name type="common">Sea mussel</name>
    <dbReference type="NCBI Taxonomy" id="42192"/>
    <lineage>
        <taxon>Eukaryota</taxon>
        <taxon>Metazoa</taxon>
        <taxon>Spiralia</taxon>
        <taxon>Lophotrochozoa</taxon>
        <taxon>Mollusca</taxon>
        <taxon>Bivalvia</taxon>
        <taxon>Autobranchia</taxon>
        <taxon>Pteriomorphia</taxon>
        <taxon>Mytilida</taxon>
        <taxon>Mytiloidea</taxon>
        <taxon>Mytilidae</taxon>
        <taxon>Mytilinae</taxon>
        <taxon>Mytilus</taxon>
    </lineage>
</organism>
<dbReference type="EMBL" id="CACVKT020000584">
    <property type="protein sequence ID" value="CAC5361172.1"/>
    <property type="molecule type" value="Genomic_DNA"/>
</dbReference>
<keyword evidence="1 2" id="KW-0833">Ubl conjugation pathway</keyword>
<dbReference type="GO" id="GO:0004842">
    <property type="term" value="F:ubiquitin-protein transferase activity"/>
    <property type="evidence" value="ECO:0007669"/>
    <property type="project" value="InterPro"/>
</dbReference>
<gene>
    <name evidence="4" type="ORF">MCOR_3399</name>
</gene>
<proteinExistence type="predicted"/>
<dbReference type="OrthoDB" id="5971299at2759"/>
<dbReference type="InterPro" id="IPR000569">
    <property type="entry name" value="HECT_dom"/>
</dbReference>
<protein>
    <recommendedName>
        <fullName evidence="3">HECT domain-containing protein</fullName>
    </recommendedName>
</protein>
<reference evidence="4 5" key="1">
    <citation type="submission" date="2020-06" db="EMBL/GenBank/DDBJ databases">
        <authorList>
            <person name="Li R."/>
            <person name="Bekaert M."/>
        </authorList>
    </citation>
    <scope>NUCLEOTIDE SEQUENCE [LARGE SCALE GENOMIC DNA]</scope>
    <source>
        <strain evidence="5">wild</strain>
    </source>
</reference>
<dbReference type="Gene3D" id="3.90.1750.10">
    <property type="entry name" value="Hect, E3 ligase catalytic domains"/>
    <property type="match status" value="1"/>
</dbReference>
<dbReference type="SUPFAM" id="SSF56204">
    <property type="entry name" value="Hect, E3 ligase catalytic domain"/>
    <property type="match status" value="1"/>
</dbReference>
<name>A0A6J8A4J6_MYTCO</name>
<keyword evidence="5" id="KW-1185">Reference proteome</keyword>
<evidence type="ECO:0000313" key="5">
    <source>
        <dbReference type="Proteomes" id="UP000507470"/>
    </source>
</evidence>
<evidence type="ECO:0000256" key="2">
    <source>
        <dbReference type="PROSITE-ProRule" id="PRU00104"/>
    </source>
</evidence>
<evidence type="ECO:0000256" key="1">
    <source>
        <dbReference type="ARBA" id="ARBA00022786"/>
    </source>
</evidence>
<evidence type="ECO:0000313" key="4">
    <source>
        <dbReference type="EMBL" id="CAC5361172.1"/>
    </source>
</evidence>
<evidence type="ECO:0000259" key="3">
    <source>
        <dbReference type="PROSITE" id="PS50237"/>
    </source>
</evidence>